<dbReference type="InterPro" id="IPR013320">
    <property type="entry name" value="ConA-like_dom_sf"/>
</dbReference>
<name>A0A9D4CCM2_DREPO</name>
<evidence type="ECO:0000313" key="4">
    <source>
        <dbReference type="Proteomes" id="UP000828390"/>
    </source>
</evidence>
<keyword evidence="4" id="KW-1185">Reference proteome</keyword>
<organism evidence="3 4">
    <name type="scientific">Dreissena polymorpha</name>
    <name type="common">Zebra mussel</name>
    <name type="synonym">Mytilus polymorpha</name>
    <dbReference type="NCBI Taxonomy" id="45954"/>
    <lineage>
        <taxon>Eukaryota</taxon>
        <taxon>Metazoa</taxon>
        <taxon>Spiralia</taxon>
        <taxon>Lophotrochozoa</taxon>
        <taxon>Mollusca</taxon>
        <taxon>Bivalvia</taxon>
        <taxon>Autobranchia</taxon>
        <taxon>Heteroconchia</taxon>
        <taxon>Euheterodonta</taxon>
        <taxon>Imparidentia</taxon>
        <taxon>Neoheterodontei</taxon>
        <taxon>Myida</taxon>
        <taxon>Dreissenoidea</taxon>
        <taxon>Dreissenidae</taxon>
        <taxon>Dreissena</taxon>
    </lineage>
</organism>
<feature type="domain" description="Laminin G" evidence="2">
    <location>
        <begin position="1"/>
        <end position="77"/>
    </location>
</feature>
<dbReference type="Pfam" id="PF00054">
    <property type="entry name" value="Laminin_G_1"/>
    <property type="match status" value="1"/>
</dbReference>
<protein>
    <recommendedName>
        <fullName evidence="2">Laminin G domain-containing protein</fullName>
    </recommendedName>
</protein>
<proteinExistence type="predicted"/>
<evidence type="ECO:0000313" key="3">
    <source>
        <dbReference type="EMBL" id="KAH3720988.1"/>
    </source>
</evidence>
<dbReference type="EMBL" id="JAIWYP010000013">
    <property type="protein sequence ID" value="KAH3720988.1"/>
    <property type="molecule type" value="Genomic_DNA"/>
</dbReference>
<accession>A0A9D4CCM2</accession>
<comment type="caution">
    <text evidence="3">The sequence shown here is derived from an EMBL/GenBank/DDBJ whole genome shotgun (WGS) entry which is preliminary data.</text>
</comment>
<dbReference type="SUPFAM" id="SSF49899">
    <property type="entry name" value="Concanavalin A-like lectins/glucanases"/>
    <property type="match status" value="1"/>
</dbReference>
<evidence type="ECO:0000256" key="1">
    <source>
        <dbReference type="PROSITE-ProRule" id="PRU00122"/>
    </source>
</evidence>
<reference evidence="3" key="1">
    <citation type="journal article" date="2019" name="bioRxiv">
        <title>The Genome of the Zebra Mussel, Dreissena polymorpha: A Resource for Invasive Species Research.</title>
        <authorList>
            <person name="McCartney M.A."/>
            <person name="Auch B."/>
            <person name="Kono T."/>
            <person name="Mallez S."/>
            <person name="Zhang Y."/>
            <person name="Obille A."/>
            <person name="Becker A."/>
            <person name="Abrahante J.E."/>
            <person name="Garbe J."/>
            <person name="Badalamenti J.P."/>
            <person name="Herman A."/>
            <person name="Mangelson H."/>
            <person name="Liachko I."/>
            <person name="Sullivan S."/>
            <person name="Sone E.D."/>
            <person name="Koren S."/>
            <person name="Silverstein K.A.T."/>
            <person name="Beckman K.B."/>
            <person name="Gohl D.M."/>
        </authorList>
    </citation>
    <scope>NUCLEOTIDE SEQUENCE</scope>
    <source>
        <strain evidence="3">Duluth1</strain>
        <tissue evidence="3">Whole animal</tissue>
    </source>
</reference>
<reference evidence="3" key="2">
    <citation type="submission" date="2020-11" db="EMBL/GenBank/DDBJ databases">
        <authorList>
            <person name="McCartney M.A."/>
            <person name="Auch B."/>
            <person name="Kono T."/>
            <person name="Mallez S."/>
            <person name="Becker A."/>
            <person name="Gohl D.M."/>
            <person name="Silverstein K.A.T."/>
            <person name="Koren S."/>
            <person name="Bechman K.B."/>
            <person name="Herman A."/>
            <person name="Abrahante J.E."/>
            <person name="Garbe J."/>
        </authorList>
    </citation>
    <scope>NUCLEOTIDE SEQUENCE</scope>
    <source>
        <strain evidence="3">Duluth1</strain>
        <tissue evidence="3">Whole animal</tissue>
    </source>
</reference>
<comment type="caution">
    <text evidence="1">Lacks conserved residue(s) required for the propagation of feature annotation.</text>
</comment>
<dbReference type="Proteomes" id="UP000828390">
    <property type="component" value="Unassembled WGS sequence"/>
</dbReference>
<evidence type="ECO:0000259" key="2">
    <source>
        <dbReference type="PROSITE" id="PS50025"/>
    </source>
</evidence>
<dbReference type="AlphaFoldDB" id="A0A9D4CCM2"/>
<dbReference type="InterPro" id="IPR001791">
    <property type="entry name" value="Laminin_G"/>
</dbReference>
<dbReference type="Gene3D" id="2.60.120.200">
    <property type="match status" value="1"/>
</dbReference>
<gene>
    <name evidence="3" type="ORF">DPMN_063900</name>
</gene>
<dbReference type="PROSITE" id="PS50025">
    <property type="entry name" value="LAM_G_DOMAIN"/>
    <property type="match status" value="1"/>
</dbReference>
<sequence>MGIMVGIFLKNITILLKLHYFQSAGFSVSLVDGKISVISDPGGEKLSLMSRVNTYNDGRWHYISVMKKGTLYVHRQT</sequence>